<gene>
    <name evidence="2" type="ORF">DMC30DRAFT_196623</name>
</gene>
<feature type="region of interest" description="Disordered" evidence="1">
    <location>
        <begin position="375"/>
        <end position="397"/>
    </location>
</feature>
<dbReference type="AlphaFoldDB" id="A0A5C5FXA4"/>
<reference evidence="2 3" key="1">
    <citation type="submission" date="2019-03" db="EMBL/GenBank/DDBJ databases">
        <title>Rhodosporidium diobovatum UCD-FST 08-225 genome sequencing, assembly, and annotation.</title>
        <authorList>
            <person name="Fakankun I.U."/>
            <person name="Fristensky B."/>
            <person name="Levin D.B."/>
        </authorList>
    </citation>
    <scope>NUCLEOTIDE SEQUENCE [LARGE SCALE GENOMIC DNA]</scope>
    <source>
        <strain evidence="2 3">UCD-FST 08-225</strain>
    </source>
</reference>
<sequence>MCVLPYPMSGASPGSVTSWLERATQHLLVVLLLKPSCMPSQCRNSHTLARVRVLEPRNGGSSSAAPGRTGSALRVRLRVPFAPRFWSHFAPPSGSAHPRTTRSAVLEAPWPRRSRAEPSMRQPSRPRPTPSAPASPPSSSTPRPGRLRRSSRLGSQPCGTRCASGARRPGRLQESPAARTSLVRRRSRLPPRAARCCPGWGRAPQLSHSGTTSTLRASSVSRSACAPTGTWESASPSRLHLPGHAERYCRPPSRAASPTSDAGLSRLQDGRCASSSSRSSPAPSIATASALVPAQLGEDSAARSATESCKRILSANRSTCASSLTCSPSAWSTTTTSGRRVVRGRLRTRATGKRLVCCTRIDRAAACRAQRCSSAPGLGPEAGGAVSDGERAVDIGA</sequence>
<accession>A0A5C5FXA4</accession>
<protein>
    <submittedName>
        <fullName evidence="2">Uncharacterized protein</fullName>
    </submittedName>
</protein>
<evidence type="ECO:0000313" key="2">
    <source>
        <dbReference type="EMBL" id="TNY21547.1"/>
    </source>
</evidence>
<dbReference type="EMBL" id="SOZI01000041">
    <property type="protein sequence ID" value="TNY21547.1"/>
    <property type="molecule type" value="Genomic_DNA"/>
</dbReference>
<feature type="compositionally biased region" description="Polar residues" evidence="1">
    <location>
        <begin position="206"/>
        <end position="221"/>
    </location>
</feature>
<feature type="compositionally biased region" description="Basic and acidic residues" evidence="1">
    <location>
        <begin position="388"/>
        <end position="397"/>
    </location>
</feature>
<feature type="region of interest" description="Disordered" evidence="1">
    <location>
        <begin position="243"/>
        <end position="285"/>
    </location>
</feature>
<evidence type="ECO:0000313" key="3">
    <source>
        <dbReference type="Proteomes" id="UP000311382"/>
    </source>
</evidence>
<dbReference type="Proteomes" id="UP000311382">
    <property type="component" value="Unassembled WGS sequence"/>
</dbReference>
<name>A0A5C5FXA4_9BASI</name>
<comment type="caution">
    <text evidence="2">The sequence shown here is derived from an EMBL/GenBank/DDBJ whole genome shotgun (WGS) entry which is preliminary data.</text>
</comment>
<feature type="compositionally biased region" description="Pro residues" evidence="1">
    <location>
        <begin position="125"/>
        <end position="136"/>
    </location>
</feature>
<proteinExistence type="predicted"/>
<evidence type="ECO:0000256" key="1">
    <source>
        <dbReference type="SAM" id="MobiDB-lite"/>
    </source>
</evidence>
<feature type="compositionally biased region" description="Low complexity" evidence="1">
    <location>
        <begin position="273"/>
        <end position="285"/>
    </location>
</feature>
<feature type="region of interest" description="Disordered" evidence="1">
    <location>
        <begin position="89"/>
        <end position="221"/>
    </location>
</feature>
<keyword evidence="3" id="KW-1185">Reference proteome</keyword>
<organism evidence="2 3">
    <name type="scientific">Rhodotorula diobovata</name>
    <dbReference type="NCBI Taxonomy" id="5288"/>
    <lineage>
        <taxon>Eukaryota</taxon>
        <taxon>Fungi</taxon>
        <taxon>Dikarya</taxon>
        <taxon>Basidiomycota</taxon>
        <taxon>Pucciniomycotina</taxon>
        <taxon>Microbotryomycetes</taxon>
        <taxon>Sporidiobolales</taxon>
        <taxon>Sporidiobolaceae</taxon>
        <taxon>Rhodotorula</taxon>
    </lineage>
</organism>